<evidence type="ECO:0000313" key="1">
    <source>
        <dbReference type="EMBL" id="MBB5327935.1"/>
    </source>
</evidence>
<dbReference type="Proteomes" id="UP000535182">
    <property type="component" value="Unassembled WGS sequence"/>
</dbReference>
<proteinExistence type="predicted"/>
<reference evidence="1 2" key="1">
    <citation type="submission" date="2020-08" db="EMBL/GenBank/DDBJ databases">
        <title>Genomic Encyclopedia of Type Strains, Phase IV (KMG-V): Genome sequencing to study the core and pangenomes of soil and plant-associated prokaryotes.</title>
        <authorList>
            <person name="Whitman W."/>
        </authorList>
    </citation>
    <scope>NUCLEOTIDE SEQUENCE [LARGE SCALE GENOMIC DNA]</scope>
    <source>
        <strain evidence="1 2">X5P2</strain>
    </source>
</reference>
<dbReference type="EMBL" id="JACHEB010000003">
    <property type="protein sequence ID" value="MBB5327935.1"/>
    <property type="molecule type" value="Genomic_DNA"/>
</dbReference>
<keyword evidence="2" id="KW-1185">Reference proteome</keyword>
<evidence type="ECO:0000313" key="2">
    <source>
        <dbReference type="Proteomes" id="UP000535182"/>
    </source>
</evidence>
<comment type="caution">
    <text evidence="1">The sequence shown here is derived from an EMBL/GenBank/DDBJ whole genome shotgun (WGS) entry which is preliminary data.</text>
</comment>
<protein>
    <submittedName>
        <fullName evidence="1">Uncharacterized protein YifN (PemK superfamily)</fullName>
    </submittedName>
</protein>
<name>A0A9X0QCU8_9BACT</name>
<sequence>MHYRKVIPHTQGRSKFFRQTLCWLREEKAMQADRARLTKATLQRSMPCSKVLHLSATIEEASCEAR</sequence>
<dbReference type="AlphaFoldDB" id="A0A9X0QCU8"/>
<gene>
    <name evidence="1" type="ORF">HDF14_001541</name>
</gene>
<accession>A0A9X0QCU8</accession>
<organism evidence="1 2">
    <name type="scientific">Tunturiibacter gelidiferens</name>
    <dbReference type="NCBI Taxonomy" id="3069689"/>
    <lineage>
        <taxon>Bacteria</taxon>
        <taxon>Pseudomonadati</taxon>
        <taxon>Acidobacteriota</taxon>
        <taxon>Terriglobia</taxon>
        <taxon>Terriglobales</taxon>
        <taxon>Acidobacteriaceae</taxon>
        <taxon>Tunturiibacter</taxon>
    </lineage>
</organism>